<dbReference type="EMBL" id="OZ034816">
    <property type="protein sequence ID" value="CAL1377578.1"/>
    <property type="molecule type" value="Genomic_DNA"/>
</dbReference>
<sequence>MVDHLMDLVQVVEFEMEDVAASMERAMLSLLGKLFTENPPRLTTIQRIFKGMWNCKVMVLEAKQGLLQFLFEDAKAMDWVVQQTPWPVKERVLQLQPGEEADDLEKRSYELG</sequence>
<keyword evidence="3" id="KW-1185">Reference proteome</keyword>
<feature type="domain" description="DUF4283" evidence="1">
    <location>
        <begin position="24"/>
        <end position="97"/>
    </location>
</feature>
<evidence type="ECO:0000313" key="2">
    <source>
        <dbReference type="EMBL" id="CAL1377578.1"/>
    </source>
</evidence>
<organism evidence="2 3">
    <name type="scientific">Linum trigynum</name>
    <dbReference type="NCBI Taxonomy" id="586398"/>
    <lineage>
        <taxon>Eukaryota</taxon>
        <taxon>Viridiplantae</taxon>
        <taxon>Streptophyta</taxon>
        <taxon>Embryophyta</taxon>
        <taxon>Tracheophyta</taxon>
        <taxon>Spermatophyta</taxon>
        <taxon>Magnoliopsida</taxon>
        <taxon>eudicotyledons</taxon>
        <taxon>Gunneridae</taxon>
        <taxon>Pentapetalae</taxon>
        <taxon>rosids</taxon>
        <taxon>fabids</taxon>
        <taxon>Malpighiales</taxon>
        <taxon>Linaceae</taxon>
        <taxon>Linum</taxon>
    </lineage>
</organism>
<evidence type="ECO:0000313" key="3">
    <source>
        <dbReference type="Proteomes" id="UP001497516"/>
    </source>
</evidence>
<evidence type="ECO:0000259" key="1">
    <source>
        <dbReference type="Pfam" id="PF14111"/>
    </source>
</evidence>
<dbReference type="Proteomes" id="UP001497516">
    <property type="component" value="Chromosome 3"/>
</dbReference>
<name>A0AAV2DVM1_9ROSI</name>
<protein>
    <recommendedName>
        <fullName evidence="1">DUF4283 domain-containing protein</fullName>
    </recommendedName>
</protein>
<reference evidence="2 3" key="1">
    <citation type="submission" date="2024-04" db="EMBL/GenBank/DDBJ databases">
        <authorList>
            <person name="Fracassetti M."/>
        </authorList>
    </citation>
    <scope>NUCLEOTIDE SEQUENCE [LARGE SCALE GENOMIC DNA]</scope>
</reference>
<proteinExistence type="predicted"/>
<dbReference type="Pfam" id="PF14111">
    <property type="entry name" value="DUF4283"/>
    <property type="match status" value="1"/>
</dbReference>
<gene>
    <name evidence="2" type="ORF">LTRI10_LOCUS19217</name>
</gene>
<dbReference type="AlphaFoldDB" id="A0AAV2DVM1"/>
<dbReference type="InterPro" id="IPR025558">
    <property type="entry name" value="DUF4283"/>
</dbReference>
<accession>A0AAV2DVM1</accession>